<keyword evidence="1" id="KW-0812">Transmembrane</keyword>
<dbReference type="PANTHER" id="PTHR38095:SF1">
    <property type="entry name" value="ANAEROBIC DIMETHYL SULFOXIDE REDUCTASE CHAIN YNFH"/>
    <property type="match status" value="1"/>
</dbReference>
<feature type="transmembrane region" description="Helical" evidence="1">
    <location>
        <begin position="276"/>
        <end position="296"/>
    </location>
</feature>
<keyword evidence="1" id="KW-0472">Membrane</keyword>
<sequence>MHPALSVIFFTVASGAGFGLVMVTIALDLLGGVPGLGLSGTMAAIALGVLLATAGLLSSTSHLANPKNAWRAFFRFRTSWLSREAVFAVLFYPCIGGYLLGLWFTGIASQSLWTALFGVAALVAAAATLFATGMIYASLRTIPQWNSSLVPANYMLLGLASGSVLLTAVIVFAGGAPQVVAMLSLVLVVTAAIAKGTYYFWIGKPQGPTINTAIGMTRAKVKLLEAGQSSDNFLNKEFSYQQPAERIGQLRLVVYIAGFVIPFVLLVALLRTEVGLLAPFAAVLLLGGLMVERWLFFAEARHVVNLFYGRQQC</sequence>
<dbReference type="GO" id="GO:0009389">
    <property type="term" value="F:dimethyl sulfoxide reductase activity"/>
    <property type="evidence" value="ECO:0007669"/>
    <property type="project" value="TreeGrafter"/>
</dbReference>
<dbReference type="Proteomes" id="UP001205843">
    <property type="component" value="Unassembled WGS sequence"/>
</dbReference>
<keyword evidence="1" id="KW-1133">Transmembrane helix</keyword>
<feature type="transmembrane region" description="Helical" evidence="1">
    <location>
        <begin position="151"/>
        <end position="173"/>
    </location>
</feature>
<dbReference type="EMBL" id="JALJXV010000012">
    <property type="protein sequence ID" value="MCP1676960.1"/>
    <property type="molecule type" value="Genomic_DNA"/>
</dbReference>
<feature type="transmembrane region" description="Helical" evidence="1">
    <location>
        <begin position="7"/>
        <end position="30"/>
    </location>
</feature>
<proteinExistence type="predicted"/>
<dbReference type="Pfam" id="PF04976">
    <property type="entry name" value="DmsC"/>
    <property type="match status" value="1"/>
</dbReference>
<evidence type="ECO:0000313" key="2">
    <source>
        <dbReference type="EMBL" id="MCP1676960.1"/>
    </source>
</evidence>
<reference evidence="2" key="1">
    <citation type="submission" date="2022-03" db="EMBL/GenBank/DDBJ databases">
        <title>Genomic Encyclopedia of Type Strains, Phase III (KMG-III): the genomes of soil and plant-associated and newly described type strains.</title>
        <authorList>
            <person name="Whitman W."/>
        </authorList>
    </citation>
    <scope>NUCLEOTIDE SEQUENCE</scope>
    <source>
        <strain evidence="2">ANL 6-2</strain>
    </source>
</reference>
<accession>A0AAE3G6V7</accession>
<gene>
    <name evidence="2" type="ORF">J2T57_004134</name>
</gene>
<feature type="transmembrane region" description="Helical" evidence="1">
    <location>
        <begin position="42"/>
        <end position="64"/>
    </location>
</feature>
<dbReference type="GO" id="GO:0005886">
    <property type="term" value="C:plasma membrane"/>
    <property type="evidence" value="ECO:0007669"/>
    <property type="project" value="TreeGrafter"/>
</dbReference>
<dbReference type="InterPro" id="IPR007059">
    <property type="entry name" value="DmsC"/>
</dbReference>
<dbReference type="RefSeq" id="WP_253484575.1">
    <property type="nucleotide sequence ID" value="NZ_JALJXV010000012.1"/>
</dbReference>
<dbReference type="GO" id="GO:0019645">
    <property type="term" value="P:anaerobic electron transport chain"/>
    <property type="evidence" value="ECO:0007669"/>
    <property type="project" value="InterPro"/>
</dbReference>
<comment type="caution">
    <text evidence="2">The sequence shown here is derived from an EMBL/GenBank/DDBJ whole genome shotgun (WGS) entry which is preliminary data.</text>
</comment>
<name>A0AAE3G6V7_9GAMM</name>
<dbReference type="GO" id="GO:0009390">
    <property type="term" value="C:dimethyl sulfoxide reductase complex"/>
    <property type="evidence" value="ECO:0007669"/>
    <property type="project" value="TreeGrafter"/>
</dbReference>
<feature type="transmembrane region" description="Helical" evidence="1">
    <location>
        <begin position="85"/>
        <end position="106"/>
    </location>
</feature>
<dbReference type="AlphaFoldDB" id="A0AAE3G6V7"/>
<evidence type="ECO:0000313" key="3">
    <source>
        <dbReference type="Proteomes" id="UP001205843"/>
    </source>
</evidence>
<evidence type="ECO:0000256" key="1">
    <source>
        <dbReference type="SAM" id="Phobius"/>
    </source>
</evidence>
<feature type="transmembrane region" description="Helical" evidence="1">
    <location>
        <begin position="112"/>
        <end position="139"/>
    </location>
</feature>
<feature type="transmembrane region" description="Helical" evidence="1">
    <location>
        <begin position="252"/>
        <end position="270"/>
    </location>
</feature>
<protein>
    <submittedName>
        <fullName evidence="2">DMSO reductase anchor subunit</fullName>
    </submittedName>
</protein>
<dbReference type="PANTHER" id="PTHR38095">
    <property type="entry name" value="ANAEROBIC DIMETHYL SULFOXIDE REDUCTASE CHAIN YNFH"/>
    <property type="match status" value="1"/>
</dbReference>
<feature type="transmembrane region" description="Helical" evidence="1">
    <location>
        <begin position="179"/>
        <end position="201"/>
    </location>
</feature>
<keyword evidence="3" id="KW-1185">Reference proteome</keyword>
<organism evidence="2 3">
    <name type="scientific">Natronocella acetinitrilica</name>
    <dbReference type="NCBI Taxonomy" id="414046"/>
    <lineage>
        <taxon>Bacteria</taxon>
        <taxon>Pseudomonadati</taxon>
        <taxon>Pseudomonadota</taxon>
        <taxon>Gammaproteobacteria</taxon>
        <taxon>Chromatiales</taxon>
        <taxon>Ectothiorhodospiraceae</taxon>
        <taxon>Natronocella</taxon>
    </lineage>
</organism>